<evidence type="ECO:0000313" key="1">
    <source>
        <dbReference type="EMBL" id="GFN89400.1"/>
    </source>
</evidence>
<dbReference type="EMBL" id="BLXT01001930">
    <property type="protein sequence ID" value="GFN89400.1"/>
    <property type="molecule type" value="Genomic_DNA"/>
</dbReference>
<comment type="caution">
    <text evidence="1">The sequence shown here is derived from an EMBL/GenBank/DDBJ whole genome shotgun (WGS) entry which is preliminary data.</text>
</comment>
<gene>
    <name evidence="1" type="ORF">PoB_001590600</name>
</gene>
<accession>A0AAV3Z0Q1</accession>
<sequence length="91" mass="10282">MPFRGHNPSLAGQHRRLTLGVNHDSETVSVKVVKQWRRWREEQCEGVGQESCWAHGSQASRVQSVAFIGRKTDRPVRFGKQLGQGAGFPKR</sequence>
<organism evidence="1 2">
    <name type="scientific">Plakobranchus ocellatus</name>
    <dbReference type="NCBI Taxonomy" id="259542"/>
    <lineage>
        <taxon>Eukaryota</taxon>
        <taxon>Metazoa</taxon>
        <taxon>Spiralia</taxon>
        <taxon>Lophotrochozoa</taxon>
        <taxon>Mollusca</taxon>
        <taxon>Gastropoda</taxon>
        <taxon>Heterobranchia</taxon>
        <taxon>Euthyneura</taxon>
        <taxon>Panpulmonata</taxon>
        <taxon>Sacoglossa</taxon>
        <taxon>Placobranchoidea</taxon>
        <taxon>Plakobranchidae</taxon>
        <taxon>Plakobranchus</taxon>
    </lineage>
</organism>
<protein>
    <submittedName>
        <fullName evidence="1">Uncharacterized protein</fullName>
    </submittedName>
</protein>
<name>A0AAV3Z0Q1_9GAST</name>
<dbReference type="AlphaFoldDB" id="A0AAV3Z0Q1"/>
<proteinExistence type="predicted"/>
<reference evidence="1 2" key="1">
    <citation type="journal article" date="2021" name="Elife">
        <title>Chloroplast acquisition without the gene transfer in kleptoplastic sea slugs, Plakobranchus ocellatus.</title>
        <authorList>
            <person name="Maeda T."/>
            <person name="Takahashi S."/>
            <person name="Yoshida T."/>
            <person name="Shimamura S."/>
            <person name="Takaki Y."/>
            <person name="Nagai Y."/>
            <person name="Toyoda A."/>
            <person name="Suzuki Y."/>
            <person name="Arimoto A."/>
            <person name="Ishii H."/>
            <person name="Satoh N."/>
            <person name="Nishiyama T."/>
            <person name="Hasebe M."/>
            <person name="Maruyama T."/>
            <person name="Minagawa J."/>
            <person name="Obokata J."/>
            <person name="Shigenobu S."/>
        </authorList>
    </citation>
    <scope>NUCLEOTIDE SEQUENCE [LARGE SCALE GENOMIC DNA]</scope>
</reference>
<evidence type="ECO:0000313" key="2">
    <source>
        <dbReference type="Proteomes" id="UP000735302"/>
    </source>
</evidence>
<keyword evidence="2" id="KW-1185">Reference proteome</keyword>
<dbReference type="Proteomes" id="UP000735302">
    <property type="component" value="Unassembled WGS sequence"/>
</dbReference>